<dbReference type="RefSeq" id="WP_145242594.1">
    <property type="nucleotide sequence ID" value="NZ_CP036273.1"/>
</dbReference>
<evidence type="ECO:0000313" key="3">
    <source>
        <dbReference type="Proteomes" id="UP000319576"/>
    </source>
</evidence>
<protein>
    <recommendedName>
        <fullName evidence="4">DUF3137 domain-containing protein</fullName>
    </recommendedName>
</protein>
<evidence type="ECO:0000256" key="1">
    <source>
        <dbReference type="SAM" id="Phobius"/>
    </source>
</evidence>
<proteinExistence type="predicted"/>
<name>A0A517XYR7_9BACT</name>
<gene>
    <name evidence="2" type="ORF">ETAA1_46530</name>
</gene>
<keyword evidence="1" id="KW-0812">Transmembrane</keyword>
<evidence type="ECO:0008006" key="4">
    <source>
        <dbReference type="Google" id="ProtNLM"/>
    </source>
</evidence>
<keyword evidence="3" id="KW-1185">Reference proteome</keyword>
<evidence type="ECO:0000313" key="2">
    <source>
        <dbReference type="EMBL" id="QDU22670.1"/>
    </source>
</evidence>
<keyword evidence="1" id="KW-1133">Transmembrane helix</keyword>
<organism evidence="2 3">
    <name type="scientific">Urbifossiella limnaea</name>
    <dbReference type="NCBI Taxonomy" id="2528023"/>
    <lineage>
        <taxon>Bacteria</taxon>
        <taxon>Pseudomonadati</taxon>
        <taxon>Planctomycetota</taxon>
        <taxon>Planctomycetia</taxon>
        <taxon>Gemmatales</taxon>
        <taxon>Gemmataceae</taxon>
        <taxon>Urbifossiella</taxon>
    </lineage>
</organism>
<dbReference type="Proteomes" id="UP000319576">
    <property type="component" value="Chromosome"/>
</dbReference>
<sequence>MARKSRGTRAAIRRLERKAYRANGWLIASLSFLVVGPLMACGGVNVFGSDGPGICCCFVGIFSPFVALGGLLLMGGDRARWNRALGFARAGDDLGLDYTEEPGRSAAAFLRGCATIGDAEHELRRNRLEGSYRGRRVRVMDYRSGYGGSNVVARTTIVWDGEARGVPRLALYPRGWRQKLADAVGAGGGSIRLAGEREFNDAYVLQGTDADAVAACFTDELIGVCLEERSLVVEALDGSLLVYWDGEEFPPADLPDRLATALRVLKLLAPHAEPDAGS</sequence>
<reference evidence="2 3" key="1">
    <citation type="submission" date="2019-02" db="EMBL/GenBank/DDBJ databases">
        <title>Deep-cultivation of Planctomycetes and their phenomic and genomic characterization uncovers novel biology.</title>
        <authorList>
            <person name="Wiegand S."/>
            <person name="Jogler M."/>
            <person name="Boedeker C."/>
            <person name="Pinto D."/>
            <person name="Vollmers J."/>
            <person name="Rivas-Marin E."/>
            <person name="Kohn T."/>
            <person name="Peeters S.H."/>
            <person name="Heuer A."/>
            <person name="Rast P."/>
            <person name="Oberbeckmann S."/>
            <person name="Bunk B."/>
            <person name="Jeske O."/>
            <person name="Meyerdierks A."/>
            <person name="Storesund J.E."/>
            <person name="Kallscheuer N."/>
            <person name="Luecker S."/>
            <person name="Lage O.M."/>
            <person name="Pohl T."/>
            <person name="Merkel B.J."/>
            <person name="Hornburger P."/>
            <person name="Mueller R.-W."/>
            <person name="Bruemmer F."/>
            <person name="Labrenz M."/>
            <person name="Spormann A.M."/>
            <person name="Op den Camp H."/>
            <person name="Overmann J."/>
            <person name="Amann R."/>
            <person name="Jetten M.S.M."/>
            <person name="Mascher T."/>
            <person name="Medema M.H."/>
            <person name="Devos D.P."/>
            <person name="Kaster A.-K."/>
            <person name="Ovreas L."/>
            <person name="Rohde M."/>
            <person name="Galperin M.Y."/>
            <person name="Jogler C."/>
        </authorList>
    </citation>
    <scope>NUCLEOTIDE SEQUENCE [LARGE SCALE GENOMIC DNA]</scope>
    <source>
        <strain evidence="2 3">ETA_A1</strain>
    </source>
</reference>
<keyword evidence="1" id="KW-0472">Membrane</keyword>
<dbReference type="KEGG" id="uli:ETAA1_46530"/>
<accession>A0A517XYR7</accession>
<dbReference type="AlphaFoldDB" id="A0A517XYR7"/>
<feature type="transmembrane region" description="Helical" evidence="1">
    <location>
        <begin position="51"/>
        <end position="73"/>
    </location>
</feature>
<feature type="transmembrane region" description="Helical" evidence="1">
    <location>
        <begin position="20"/>
        <end position="39"/>
    </location>
</feature>
<dbReference type="EMBL" id="CP036273">
    <property type="protein sequence ID" value="QDU22670.1"/>
    <property type="molecule type" value="Genomic_DNA"/>
</dbReference>